<evidence type="ECO:0000256" key="2">
    <source>
        <dbReference type="ARBA" id="ARBA00011738"/>
    </source>
</evidence>
<evidence type="ECO:0000259" key="12">
    <source>
        <dbReference type="Pfam" id="PF00763"/>
    </source>
</evidence>
<keyword evidence="7" id="KW-0601">Photorespiration</keyword>
<keyword evidence="4" id="KW-0378">Hydrolase</keyword>
<evidence type="ECO:0000256" key="10">
    <source>
        <dbReference type="ARBA" id="ARBA00058319"/>
    </source>
</evidence>
<dbReference type="FunFam" id="3.40.50.10860:FF:000005">
    <property type="entry name" value="C-1-tetrahydrofolate synthase, cytoplasmic, putative"/>
    <property type="match status" value="1"/>
</dbReference>
<dbReference type="GO" id="GO:0004477">
    <property type="term" value="F:methenyltetrahydrofolate cyclohydrolase activity"/>
    <property type="evidence" value="ECO:0007669"/>
    <property type="project" value="TreeGrafter"/>
</dbReference>
<dbReference type="GO" id="GO:0004488">
    <property type="term" value="F:methylenetetrahydrofolate dehydrogenase (NADP+) activity"/>
    <property type="evidence" value="ECO:0007669"/>
    <property type="project" value="UniProtKB-EC"/>
</dbReference>
<dbReference type="Gene3D" id="3.40.50.10860">
    <property type="entry name" value="Leucine Dehydrogenase, chain A, domain 1"/>
    <property type="match status" value="1"/>
</dbReference>
<reference evidence="14" key="2">
    <citation type="journal article" date="2024" name="Plant">
        <title>Genomic evolution and insights into agronomic trait innovations of Sesamum species.</title>
        <authorList>
            <person name="Miao H."/>
            <person name="Wang L."/>
            <person name="Qu L."/>
            <person name="Liu H."/>
            <person name="Sun Y."/>
            <person name="Le M."/>
            <person name="Wang Q."/>
            <person name="Wei S."/>
            <person name="Zheng Y."/>
            <person name="Lin W."/>
            <person name="Duan Y."/>
            <person name="Cao H."/>
            <person name="Xiong S."/>
            <person name="Wang X."/>
            <person name="Wei L."/>
            <person name="Li C."/>
            <person name="Ma Q."/>
            <person name="Ju M."/>
            <person name="Zhao R."/>
            <person name="Li G."/>
            <person name="Mu C."/>
            <person name="Tian Q."/>
            <person name="Mei H."/>
            <person name="Zhang T."/>
            <person name="Gao T."/>
            <person name="Zhang H."/>
        </authorList>
    </citation>
    <scope>NUCLEOTIDE SEQUENCE</scope>
    <source>
        <strain evidence="14">3651</strain>
    </source>
</reference>
<name>A0AAE1XWF0_9LAMI</name>
<comment type="catalytic activity">
    <reaction evidence="9">
        <text>(6R)-5,10-methylene-5,6,7,8-tetrahydrofolate + NADP(+) = (6R)-5,10-methenyltetrahydrofolate + NADPH</text>
        <dbReference type="Rhea" id="RHEA:22812"/>
        <dbReference type="ChEBI" id="CHEBI:15636"/>
        <dbReference type="ChEBI" id="CHEBI:57455"/>
        <dbReference type="ChEBI" id="CHEBI:57783"/>
        <dbReference type="ChEBI" id="CHEBI:58349"/>
        <dbReference type="EC" id="1.5.1.5"/>
    </reaction>
</comment>
<dbReference type="PRINTS" id="PR00085">
    <property type="entry name" value="THFDHDRGNASE"/>
</dbReference>
<comment type="function">
    <text evidence="10">Catalyzes the oxidation of 5,10-methylenetetrahydrofolate to 5,10-methenyltetrahydrofolate and then the hydrolysis of 5,10-methenyltetrahydrofolate to 10-formyltetrahydrofolate.</text>
</comment>
<evidence type="ECO:0000259" key="13">
    <source>
        <dbReference type="Pfam" id="PF02882"/>
    </source>
</evidence>
<dbReference type="Pfam" id="PF00763">
    <property type="entry name" value="THF_DHG_CYH"/>
    <property type="match status" value="1"/>
</dbReference>
<evidence type="ECO:0000256" key="1">
    <source>
        <dbReference type="ARBA" id="ARBA00004777"/>
    </source>
</evidence>
<dbReference type="GO" id="GO:0005829">
    <property type="term" value="C:cytosol"/>
    <property type="evidence" value="ECO:0007669"/>
    <property type="project" value="TreeGrafter"/>
</dbReference>
<dbReference type="InterPro" id="IPR000672">
    <property type="entry name" value="THF_DH/CycHdrlase"/>
</dbReference>
<dbReference type="Pfam" id="PF02882">
    <property type="entry name" value="THF_DHG_CYH_C"/>
    <property type="match status" value="1"/>
</dbReference>
<keyword evidence="8" id="KW-0511">Multifunctional enzyme</keyword>
<dbReference type="HAMAP" id="MF_01576">
    <property type="entry name" value="THF_DHG_CYH"/>
    <property type="match status" value="1"/>
</dbReference>
<keyword evidence="5" id="KW-0521">NADP</keyword>
<dbReference type="FunFam" id="3.40.50.720:FF:000006">
    <property type="entry name" value="Bifunctional protein FolD"/>
    <property type="match status" value="1"/>
</dbReference>
<dbReference type="PANTHER" id="PTHR48099:SF10">
    <property type="entry name" value="BIFUNCTIONAL PROTEIN FOLD 1, MITOCHONDRIAL"/>
    <property type="match status" value="1"/>
</dbReference>
<keyword evidence="15" id="KW-1185">Reference proteome</keyword>
<dbReference type="PROSITE" id="PS00767">
    <property type="entry name" value="THF_DHG_CYH_2"/>
    <property type="match status" value="1"/>
</dbReference>
<gene>
    <name evidence="14" type="ORF">Salat_2292600</name>
</gene>
<sequence length="362" mass="39640">MRGRLVPTLAALRPIWLRRCSRTTLTLRTFSNQIIKSPSLLSLDLADSWSSTSKQSHSSSIQENSNNWTAKIIDGKEIAEGIRSRIASEVSRMKELIGQVPGLAVVLVGQRRDSETYVRNKTIASEEVGIKFKMTVFPENCTECEVCNALCRFNEDPSIHGILVQLPLPQHLDEGKILNVISLEKDVDGFHPLNIGNLAMQGMEPLFVPCTPKGCIELLLQSGVEIMGKKAVVIGRSNIVGLPTSLLLQRHHATVTVLHAFTKNPEKIAREADILVSAAGVPNLVRGSWVKPGAVIVDVGTNPIEDWRSEHGYRLIGDVCFKEATRIASAITPVPGGVGPMTVAMLLYNTLESAKRTFNFTC</sequence>
<dbReference type="GO" id="GO:0035999">
    <property type="term" value="P:tetrahydrofolate interconversion"/>
    <property type="evidence" value="ECO:0007669"/>
    <property type="project" value="TreeGrafter"/>
</dbReference>
<dbReference type="SUPFAM" id="SSF53223">
    <property type="entry name" value="Aminoacid dehydrogenase-like, N-terminal domain"/>
    <property type="match status" value="1"/>
</dbReference>
<dbReference type="Proteomes" id="UP001293254">
    <property type="component" value="Unassembled WGS sequence"/>
</dbReference>
<evidence type="ECO:0000256" key="7">
    <source>
        <dbReference type="ARBA" id="ARBA00023238"/>
    </source>
</evidence>
<dbReference type="InterPro" id="IPR036291">
    <property type="entry name" value="NAD(P)-bd_dom_sf"/>
</dbReference>
<feature type="domain" description="Tetrahydrofolate dehydrogenase/cyclohydrolase NAD(P)-binding" evidence="13">
    <location>
        <begin position="209"/>
        <end position="357"/>
    </location>
</feature>
<feature type="domain" description="Tetrahydrofolate dehydrogenase/cyclohydrolase catalytic" evidence="12">
    <location>
        <begin position="73"/>
        <end position="188"/>
    </location>
</feature>
<dbReference type="GO" id="GO:0009853">
    <property type="term" value="P:photorespiration"/>
    <property type="evidence" value="ECO:0007669"/>
    <property type="project" value="UniProtKB-KW"/>
</dbReference>
<protein>
    <submittedName>
        <fullName evidence="14">Bifunctional protein FolD 1, mitochondrial</fullName>
    </submittedName>
</protein>
<dbReference type="PANTHER" id="PTHR48099">
    <property type="entry name" value="C-1-TETRAHYDROFOLATE SYNTHASE, CYTOPLASMIC-RELATED"/>
    <property type="match status" value="1"/>
</dbReference>
<dbReference type="Gene3D" id="3.40.50.720">
    <property type="entry name" value="NAD(P)-binding Rossmann-like Domain"/>
    <property type="match status" value="1"/>
</dbReference>
<keyword evidence="6" id="KW-0560">Oxidoreductase</keyword>
<dbReference type="InterPro" id="IPR020630">
    <property type="entry name" value="THF_DH/CycHdrlase_cat_dom"/>
</dbReference>
<dbReference type="EMBL" id="JACGWO010000009">
    <property type="protein sequence ID" value="KAK4418798.1"/>
    <property type="molecule type" value="Genomic_DNA"/>
</dbReference>
<evidence type="ECO:0000256" key="9">
    <source>
        <dbReference type="ARBA" id="ARBA00052194"/>
    </source>
</evidence>
<evidence type="ECO:0000256" key="5">
    <source>
        <dbReference type="ARBA" id="ARBA00022857"/>
    </source>
</evidence>
<dbReference type="SUPFAM" id="SSF51735">
    <property type="entry name" value="NAD(P)-binding Rossmann-fold domains"/>
    <property type="match status" value="1"/>
</dbReference>
<comment type="similarity">
    <text evidence="11">Belongs to the tetrahydrofolate dehydrogenase/cyclohydrolase family.</text>
</comment>
<dbReference type="InterPro" id="IPR020631">
    <property type="entry name" value="THF_DH/CycHdrlase_NAD-bd_dom"/>
</dbReference>
<evidence type="ECO:0000256" key="8">
    <source>
        <dbReference type="ARBA" id="ARBA00023268"/>
    </source>
</evidence>
<evidence type="ECO:0000256" key="11">
    <source>
        <dbReference type="ARBA" id="ARBA00061364"/>
    </source>
</evidence>
<comment type="pathway">
    <text evidence="1">One-carbon metabolism; tetrahydrofolate interconversion.</text>
</comment>
<dbReference type="InterPro" id="IPR046346">
    <property type="entry name" value="Aminoacid_DH-like_N_sf"/>
</dbReference>
<organism evidence="14 15">
    <name type="scientific">Sesamum alatum</name>
    <dbReference type="NCBI Taxonomy" id="300844"/>
    <lineage>
        <taxon>Eukaryota</taxon>
        <taxon>Viridiplantae</taxon>
        <taxon>Streptophyta</taxon>
        <taxon>Embryophyta</taxon>
        <taxon>Tracheophyta</taxon>
        <taxon>Spermatophyta</taxon>
        <taxon>Magnoliopsida</taxon>
        <taxon>eudicotyledons</taxon>
        <taxon>Gunneridae</taxon>
        <taxon>Pentapetalae</taxon>
        <taxon>asterids</taxon>
        <taxon>lamiids</taxon>
        <taxon>Lamiales</taxon>
        <taxon>Pedaliaceae</taxon>
        <taxon>Sesamum</taxon>
    </lineage>
</organism>
<reference evidence="14" key="1">
    <citation type="submission" date="2020-06" db="EMBL/GenBank/DDBJ databases">
        <authorList>
            <person name="Li T."/>
            <person name="Hu X."/>
            <person name="Zhang T."/>
            <person name="Song X."/>
            <person name="Zhang H."/>
            <person name="Dai N."/>
            <person name="Sheng W."/>
            <person name="Hou X."/>
            <person name="Wei L."/>
        </authorList>
    </citation>
    <scope>NUCLEOTIDE SEQUENCE</scope>
    <source>
        <strain evidence="14">3651</strain>
        <tissue evidence="14">Leaf</tissue>
    </source>
</reference>
<dbReference type="CDD" id="cd01080">
    <property type="entry name" value="NAD_bind_m-THF_DH_Cyclohyd"/>
    <property type="match status" value="1"/>
</dbReference>
<evidence type="ECO:0000256" key="3">
    <source>
        <dbReference type="ARBA" id="ARBA00022563"/>
    </source>
</evidence>
<evidence type="ECO:0000256" key="6">
    <source>
        <dbReference type="ARBA" id="ARBA00023002"/>
    </source>
</evidence>
<evidence type="ECO:0000313" key="15">
    <source>
        <dbReference type="Proteomes" id="UP001293254"/>
    </source>
</evidence>
<evidence type="ECO:0000313" key="14">
    <source>
        <dbReference type="EMBL" id="KAK4418798.1"/>
    </source>
</evidence>
<keyword evidence="3" id="KW-0554">One-carbon metabolism</keyword>
<evidence type="ECO:0000256" key="4">
    <source>
        <dbReference type="ARBA" id="ARBA00022801"/>
    </source>
</evidence>
<dbReference type="InterPro" id="IPR020867">
    <property type="entry name" value="THF_DH/CycHdrlase_CS"/>
</dbReference>
<accession>A0AAE1XWF0</accession>
<dbReference type="AlphaFoldDB" id="A0AAE1XWF0"/>
<proteinExistence type="inferred from homology"/>
<comment type="subunit">
    <text evidence="2">Homodimer.</text>
</comment>
<comment type="caution">
    <text evidence="14">The sequence shown here is derived from an EMBL/GenBank/DDBJ whole genome shotgun (WGS) entry which is preliminary data.</text>
</comment>